<gene>
    <name evidence="1" type="ORF">BDV98DRAFT_517216</name>
</gene>
<dbReference type="SUPFAM" id="SSF48452">
    <property type="entry name" value="TPR-like"/>
    <property type="match status" value="2"/>
</dbReference>
<dbReference type="PANTHER" id="PTHR46082">
    <property type="entry name" value="ATP/GTP-BINDING PROTEIN-RELATED"/>
    <property type="match status" value="1"/>
</dbReference>
<evidence type="ECO:0000313" key="2">
    <source>
        <dbReference type="Proteomes" id="UP000305067"/>
    </source>
</evidence>
<feature type="non-terminal residue" evidence="1">
    <location>
        <position position="1"/>
    </location>
</feature>
<keyword evidence="2" id="KW-1185">Reference proteome</keyword>
<dbReference type="STRING" id="1884261.A0A5C3Q1J0"/>
<dbReference type="OrthoDB" id="2941463at2759"/>
<organism evidence="1 2">
    <name type="scientific">Pterulicium gracile</name>
    <dbReference type="NCBI Taxonomy" id="1884261"/>
    <lineage>
        <taxon>Eukaryota</taxon>
        <taxon>Fungi</taxon>
        <taxon>Dikarya</taxon>
        <taxon>Basidiomycota</taxon>
        <taxon>Agaricomycotina</taxon>
        <taxon>Agaricomycetes</taxon>
        <taxon>Agaricomycetidae</taxon>
        <taxon>Agaricales</taxon>
        <taxon>Pleurotineae</taxon>
        <taxon>Pterulaceae</taxon>
        <taxon>Pterulicium</taxon>
    </lineage>
</organism>
<evidence type="ECO:0008006" key="3">
    <source>
        <dbReference type="Google" id="ProtNLM"/>
    </source>
</evidence>
<dbReference type="EMBL" id="ML178877">
    <property type="protein sequence ID" value="TFK95681.1"/>
    <property type="molecule type" value="Genomic_DNA"/>
</dbReference>
<name>A0A5C3Q1J0_9AGAR</name>
<dbReference type="InterPro" id="IPR053137">
    <property type="entry name" value="NLR-like"/>
</dbReference>
<protein>
    <recommendedName>
        <fullName evidence="3">TPR-like protein</fullName>
    </recommendedName>
</protein>
<dbReference type="Gene3D" id="1.25.40.10">
    <property type="entry name" value="Tetratricopeptide repeat domain"/>
    <property type="match status" value="2"/>
</dbReference>
<evidence type="ECO:0000313" key="1">
    <source>
        <dbReference type="EMBL" id="TFK95681.1"/>
    </source>
</evidence>
<proteinExistence type="predicted"/>
<dbReference type="InterPro" id="IPR027417">
    <property type="entry name" value="P-loop_NTPase"/>
</dbReference>
<dbReference type="InterPro" id="IPR011990">
    <property type="entry name" value="TPR-like_helical_dom_sf"/>
</dbReference>
<dbReference type="SUPFAM" id="SSF52540">
    <property type="entry name" value="P-loop containing nucleoside triphosphate hydrolases"/>
    <property type="match status" value="1"/>
</dbReference>
<accession>A0A5C3Q1J0</accession>
<dbReference type="PANTHER" id="PTHR46082:SF6">
    <property type="entry name" value="AAA+ ATPASE DOMAIN-CONTAINING PROTEIN-RELATED"/>
    <property type="match status" value="1"/>
</dbReference>
<dbReference type="Pfam" id="PF13424">
    <property type="entry name" value="TPR_12"/>
    <property type="match status" value="1"/>
</dbReference>
<dbReference type="Proteomes" id="UP000305067">
    <property type="component" value="Unassembled WGS sequence"/>
</dbReference>
<dbReference type="Pfam" id="PF13374">
    <property type="entry name" value="TPR_10"/>
    <property type="match status" value="3"/>
</dbReference>
<dbReference type="AlphaFoldDB" id="A0A5C3Q1J0"/>
<sequence>ALAWLSQLDHAFFLYIDNADDPDVDLNAYFPQTTRASILITTRLREAEQNYWSGSGSVIHLGPLDETEAKDLLLRSAGLPLSGTQENDIATLELHSHSLAIVQAGAGIFNMGLTAGAYLNLFRSMRTKLMNGVNDRVKSKALGGYLQNVYTTWMLSYQHLSSLAAQLFRMCAYLHHSGIREDLFFGSLVSMPRVRELTIPYTPAEAAAFDSLNLFLQNFVEVGTGFWDQHRFRTCMQEVCSHSLLDFDSENEAYRVHPLVQSRLKELEDNRTSATFLLATSGFTWWNDTAQILRLASHVEVVLQPLGSSEADAAESFVHVLCVGGRYAKAEPIAVNALNVTTAKLGNTHTDTLAASSNLASILGYLGRQGDAVAMCRSLFGAYSTTLGPRHPTTLAAATNLSCRLSDLGNRRETEQIQREVLKQHLTTFGPDHLQSVQSLGHLALTVGLLGDRRQSEQMQRRVFEKYQAMFGLEHRQTMLALANLASSLASLGRHPKSEQMKRVVVEWKRQIYGVGHPETLEALTGLALSVSRDSGRHEEGRPMFEEVLERTKEALGSQHKT</sequence>
<reference evidence="1 2" key="1">
    <citation type="journal article" date="2019" name="Nat. Ecol. Evol.">
        <title>Megaphylogeny resolves global patterns of mushroom evolution.</title>
        <authorList>
            <person name="Varga T."/>
            <person name="Krizsan K."/>
            <person name="Foldi C."/>
            <person name="Dima B."/>
            <person name="Sanchez-Garcia M."/>
            <person name="Sanchez-Ramirez S."/>
            <person name="Szollosi G.J."/>
            <person name="Szarkandi J.G."/>
            <person name="Papp V."/>
            <person name="Albert L."/>
            <person name="Andreopoulos W."/>
            <person name="Angelini C."/>
            <person name="Antonin V."/>
            <person name="Barry K.W."/>
            <person name="Bougher N.L."/>
            <person name="Buchanan P."/>
            <person name="Buyck B."/>
            <person name="Bense V."/>
            <person name="Catcheside P."/>
            <person name="Chovatia M."/>
            <person name="Cooper J."/>
            <person name="Damon W."/>
            <person name="Desjardin D."/>
            <person name="Finy P."/>
            <person name="Geml J."/>
            <person name="Haridas S."/>
            <person name="Hughes K."/>
            <person name="Justo A."/>
            <person name="Karasinski D."/>
            <person name="Kautmanova I."/>
            <person name="Kiss B."/>
            <person name="Kocsube S."/>
            <person name="Kotiranta H."/>
            <person name="LaButti K.M."/>
            <person name="Lechner B.E."/>
            <person name="Liimatainen K."/>
            <person name="Lipzen A."/>
            <person name="Lukacs Z."/>
            <person name="Mihaltcheva S."/>
            <person name="Morgado L.N."/>
            <person name="Niskanen T."/>
            <person name="Noordeloos M.E."/>
            <person name="Ohm R.A."/>
            <person name="Ortiz-Santana B."/>
            <person name="Ovrebo C."/>
            <person name="Racz N."/>
            <person name="Riley R."/>
            <person name="Savchenko A."/>
            <person name="Shiryaev A."/>
            <person name="Soop K."/>
            <person name="Spirin V."/>
            <person name="Szebenyi C."/>
            <person name="Tomsovsky M."/>
            <person name="Tulloss R.E."/>
            <person name="Uehling J."/>
            <person name="Grigoriev I.V."/>
            <person name="Vagvolgyi C."/>
            <person name="Papp T."/>
            <person name="Martin F.M."/>
            <person name="Miettinen O."/>
            <person name="Hibbett D.S."/>
            <person name="Nagy L.G."/>
        </authorList>
    </citation>
    <scope>NUCLEOTIDE SEQUENCE [LARGE SCALE GENOMIC DNA]</scope>
    <source>
        <strain evidence="1 2">CBS 309.79</strain>
    </source>
</reference>